<dbReference type="AlphaFoldDB" id="A0A9Q8ZUY7"/>
<proteinExistence type="predicted"/>
<evidence type="ECO:0000313" key="2">
    <source>
        <dbReference type="Proteomes" id="UP001055911"/>
    </source>
</evidence>
<sequence>MSFINAILSSISYVLDSINILLNIKNKKQKNNNKVRKQAESVSAWFEKNDLGPKMYFAKVNNNSNKYIFNVKVYEFEHPNDELKTFPKILPKTCETSDPIIIPTLRLDAPAIITFKDSKGNIWKRDEYGDLTDITEKVTENN</sequence>
<reference evidence="1" key="1">
    <citation type="submission" date="2022-05" db="EMBL/GenBank/DDBJ databases">
        <authorList>
            <person name="Oliphant S.A."/>
            <person name="Watson-Haigh N.S."/>
            <person name="Sumby K.M."/>
            <person name="Gardner J.M."/>
            <person name="Jiranek V."/>
        </authorList>
    </citation>
    <scope>NUCLEOTIDE SEQUENCE</scope>
    <source>
        <strain evidence="1">KI4_B1</strain>
    </source>
</reference>
<name>A0A9Q8ZUY7_9LACO</name>
<dbReference type="EMBL" id="CP097119">
    <property type="protein sequence ID" value="USS89880.1"/>
    <property type="molecule type" value="Genomic_DNA"/>
</dbReference>
<keyword evidence="2" id="KW-1185">Reference proteome</keyword>
<gene>
    <name evidence="1" type="ORF">M3M40_03675</name>
</gene>
<dbReference type="Proteomes" id="UP001055911">
    <property type="component" value="Chromosome"/>
</dbReference>
<organism evidence="1 2">
    <name type="scientific">Fructilactobacillus cliffordii</name>
    <dbReference type="NCBI Taxonomy" id="2940299"/>
    <lineage>
        <taxon>Bacteria</taxon>
        <taxon>Bacillati</taxon>
        <taxon>Bacillota</taxon>
        <taxon>Bacilli</taxon>
        <taxon>Lactobacillales</taxon>
        <taxon>Lactobacillaceae</taxon>
        <taxon>Fructilactobacillus</taxon>
    </lineage>
</organism>
<evidence type="ECO:0000313" key="1">
    <source>
        <dbReference type="EMBL" id="USS89880.1"/>
    </source>
</evidence>
<protein>
    <submittedName>
        <fullName evidence="1">Uncharacterized protein</fullName>
    </submittedName>
</protein>
<dbReference type="RefSeq" id="WP_252767426.1">
    <property type="nucleotide sequence ID" value="NZ_CP097119.1"/>
</dbReference>
<accession>A0A9Q8ZUY7</accession>